<evidence type="ECO:0000313" key="2">
    <source>
        <dbReference type="EMBL" id="DAF59215.1"/>
    </source>
</evidence>
<protein>
    <recommendedName>
        <fullName evidence="1">DUF4468 domain-containing protein</fullName>
    </recommendedName>
</protein>
<dbReference type="InterPro" id="IPR027823">
    <property type="entry name" value="DUF4468"/>
</dbReference>
<evidence type="ECO:0000259" key="1">
    <source>
        <dbReference type="Pfam" id="PF14730"/>
    </source>
</evidence>
<dbReference type="Gene3D" id="3.30.530.80">
    <property type="match status" value="1"/>
</dbReference>
<proteinExistence type="predicted"/>
<name>A0A8S5T8A9_9CAUD</name>
<feature type="domain" description="DUF4468" evidence="1">
    <location>
        <begin position="52"/>
        <end position="133"/>
    </location>
</feature>
<organism evidence="2">
    <name type="scientific">Siphoviridae sp. ct3fB6</name>
    <dbReference type="NCBI Taxonomy" id="2827770"/>
    <lineage>
        <taxon>Viruses</taxon>
        <taxon>Duplodnaviria</taxon>
        <taxon>Heunggongvirae</taxon>
        <taxon>Uroviricota</taxon>
        <taxon>Caudoviricetes</taxon>
    </lineage>
</organism>
<dbReference type="CDD" id="cd12190">
    <property type="entry name" value="Bacova_04320_like"/>
    <property type="match status" value="1"/>
</dbReference>
<sequence length="209" mass="24001">MKKLLLLAIFSLLILPANSQSKYEKQSNEIIELFDSIKSNFTETEEGIKIIKVVELPNIEKDKIYIAALEALSNIYKDSKEVIQNKDKELGTIFGKGIFFESSMSTWGVLTESKCEHAIKIEVKDYKCRISIQTDEIENTVKNGVSGQTISKNKYKLKSFFPFWKECPMKHRKASFSNIWFCYAHTVGAAETFEKEIMTIANNSDKDNW</sequence>
<accession>A0A8S5T8A9</accession>
<dbReference type="EMBL" id="BK032766">
    <property type="protein sequence ID" value="DAF59215.1"/>
    <property type="molecule type" value="Genomic_DNA"/>
</dbReference>
<reference evidence="2" key="1">
    <citation type="journal article" date="2021" name="Proc. Natl. Acad. Sci. U.S.A.">
        <title>A Catalog of Tens of Thousands of Viruses from Human Metagenomes Reveals Hidden Associations with Chronic Diseases.</title>
        <authorList>
            <person name="Tisza M.J."/>
            <person name="Buck C.B."/>
        </authorList>
    </citation>
    <scope>NUCLEOTIDE SEQUENCE</scope>
    <source>
        <strain evidence="2">Ct3fB6</strain>
    </source>
</reference>
<dbReference type="Pfam" id="PF14730">
    <property type="entry name" value="DUF4468"/>
    <property type="match status" value="1"/>
</dbReference>